<reference evidence="1 2" key="1">
    <citation type="journal article" date="2020" name="Phytopathology">
        <title>Genome Sequence Resources of Colletotrichum truncatum, C. plurivorum, C. musicola, and C. sojae: Four Species Pathogenic to Soybean (Glycine max).</title>
        <authorList>
            <person name="Rogerio F."/>
            <person name="Boufleur T.R."/>
            <person name="Ciampi-Guillardi M."/>
            <person name="Sukno S.A."/>
            <person name="Thon M.R."/>
            <person name="Massola Junior N.S."/>
            <person name="Baroncelli R."/>
        </authorList>
    </citation>
    <scope>NUCLEOTIDE SEQUENCE [LARGE SCALE GENOMIC DNA]</scope>
    <source>
        <strain evidence="1 2">CMES1059</strain>
    </source>
</reference>
<dbReference type="EMBL" id="VUJX02000001">
    <property type="protein sequence ID" value="KAL0942411.1"/>
    <property type="molecule type" value="Genomic_DNA"/>
</dbReference>
<gene>
    <name evidence="1" type="ORF">CTRU02_200297</name>
</gene>
<accession>A0ACC3ZE68</accession>
<name>A0ACC3ZE68_COLTU</name>
<protein>
    <submittedName>
        <fullName evidence="1">Uncharacterized protein</fullName>
    </submittedName>
</protein>
<sequence length="44" mass="4839">MVHTVSPGVASDWDGDLEPLVWGRNGVCLVLRKHTARIDLAHLC</sequence>
<proteinExistence type="predicted"/>
<dbReference type="Proteomes" id="UP000805649">
    <property type="component" value="Unassembled WGS sequence"/>
</dbReference>
<keyword evidence="2" id="KW-1185">Reference proteome</keyword>
<organism evidence="1 2">
    <name type="scientific">Colletotrichum truncatum</name>
    <name type="common">Anthracnose fungus</name>
    <name type="synonym">Colletotrichum capsici</name>
    <dbReference type="NCBI Taxonomy" id="5467"/>
    <lineage>
        <taxon>Eukaryota</taxon>
        <taxon>Fungi</taxon>
        <taxon>Dikarya</taxon>
        <taxon>Ascomycota</taxon>
        <taxon>Pezizomycotina</taxon>
        <taxon>Sordariomycetes</taxon>
        <taxon>Hypocreomycetidae</taxon>
        <taxon>Glomerellales</taxon>
        <taxon>Glomerellaceae</taxon>
        <taxon>Colletotrichum</taxon>
        <taxon>Colletotrichum truncatum species complex</taxon>
    </lineage>
</organism>
<evidence type="ECO:0000313" key="1">
    <source>
        <dbReference type="EMBL" id="KAL0942411.1"/>
    </source>
</evidence>
<comment type="caution">
    <text evidence="1">The sequence shown here is derived from an EMBL/GenBank/DDBJ whole genome shotgun (WGS) entry which is preliminary data.</text>
</comment>
<evidence type="ECO:0000313" key="2">
    <source>
        <dbReference type="Proteomes" id="UP000805649"/>
    </source>
</evidence>